<accession>A0A1I8MJL7</accession>
<protein>
    <recommendedName>
        <fullName evidence="1">ENTH domain-containing protein</fullName>
    </recommendedName>
</protein>
<dbReference type="GO" id="GO:0080025">
    <property type="term" value="F:phosphatidylinositol-3,5-bisphosphate binding"/>
    <property type="evidence" value="ECO:0007669"/>
    <property type="project" value="TreeGrafter"/>
</dbReference>
<evidence type="ECO:0000259" key="1">
    <source>
        <dbReference type="PROSITE" id="PS50942"/>
    </source>
</evidence>
<dbReference type="InterPro" id="IPR008942">
    <property type="entry name" value="ENTH_VHS"/>
</dbReference>
<dbReference type="PROSITE" id="PS50942">
    <property type="entry name" value="ENTH"/>
    <property type="match status" value="1"/>
</dbReference>
<reference evidence="2" key="1">
    <citation type="submission" date="2020-05" db="UniProtKB">
        <authorList>
            <consortium name="EnsemblMetazoa"/>
        </authorList>
    </citation>
    <scope>IDENTIFICATION</scope>
    <source>
        <strain evidence="2">Aabys</strain>
    </source>
</reference>
<dbReference type="RefSeq" id="XP_005180862.2">
    <property type="nucleotide sequence ID" value="XM_005180805.4"/>
</dbReference>
<dbReference type="AlphaFoldDB" id="A0A1I8MJL7"/>
<dbReference type="Pfam" id="PF07651">
    <property type="entry name" value="ANTH"/>
    <property type="match status" value="1"/>
</dbReference>
<dbReference type="VEuPathDB" id="VectorBase:MDOMA2_007087"/>
<dbReference type="InterPro" id="IPR013809">
    <property type="entry name" value="ENTH"/>
</dbReference>
<dbReference type="GO" id="GO:0030136">
    <property type="term" value="C:clathrin-coated vesicle"/>
    <property type="evidence" value="ECO:0007669"/>
    <property type="project" value="TreeGrafter"/>
</dbReference>
<dbReference type="GO" id="GO:0006897">
    <property type="term" value="P:endocytosis"/>
    <property type="evidence" value="ECO:0007669"/>
    <property type="project" value="InterPro"/>
</dbReference>
<dbReference type="GO" id="GO:0007015">
    <property type="term" value="P:actin filament organization"/>
    <property type="evidence" value="ECO:0007669"/>
    <property type="project" value="TreeGrafter"/>
</dbReference>
<dbReference type="OrthoDB" id="8178130at2759"/>
<dbReference type="Gene3D" id="1.25.40.90">
    <property type="match status" value="1"/>
</dbReference>
<gene>
    <name evidence="2" type="primary">101890823</name>
</gene>
<dbReference type="InterPro" id="IPR030224">
    <property type="entry name" value="Sla2_fam"/>
</dbReference>
<dbReference type="GO" id="GO:0051015">
    <property type="term" value="F:actin filament binding"/>
    <property type="evidence" value="ECO:0007669"/>
    <property type="project" value="TreeGrafter"/>
</dbReference>
<dbReference type="SUPFAM" id="SSF48464">
    <property type="entry name" value="ENTH/VHS domain"/>
    <property type="match status" value="1"/>
</dbReference>
<proteinExistence type="predicted"/>
<dbReference type="GO" id="GO:0043325">
    <property type="term" value="F:phosphatidylinositol-3,4-bisphosphate binding"/>
    <property type="evidence" value="ECO:0007669"/>
    <property type="project" value="TreeGrafter"/>
</dbReference>
<sequence length="287" mass="33587">MVEDLKKAIRKCLCPKEKPLDPAYARLIILKSYETQNGHRILSMPQQQELTSNRFSMWKFCILMHKILHEGYEQILIDSYANIAQFGKLANFWSSQTTHHLAQCIIQYCKVLQRKIIFHQTYRHIKGNFECDYEKDLDVNTTFQLCLDMCDYLEDLLDLQHLIFIDLTTNQIFPDSKQGLCRLTAFTTIMTECNLMYQHLVDVLRLLHSQLSPDYISGLSVRFNNVIFIQLRRFYEQVRSLPLSSNYFDVPVLPTESPIVTGVYYTTPAINRNSHEPSAPLITDLDY</sequence>
<evidence type="ECO:0000313" key="2">
    <source>
        <dbReference type="EnsemblMetazoa" id="MDOA005585-PA"/>
    </source>
</evidence>
<dbReference type="GO" id="GO:0048268">
    <property type="term" value="P:clathrin coat assembly"/>
    <property type="evidence" value="ECO:0007669"/>
    <property type="project" value="TreeGrafter"/>
</dbReference>
<dbReference type="SMART" id="SM00273">
    <property type="entry name" value="ENTH"/>
    <property type="match status" value="1"/>
</dbReference>
<dbReference type="PANTHER" id="PTHR10407:SF15">
    <property type="entry name" value="HUNTINGTIN INTERACTING PROTEIN 1"/>
    <property type="match status" value="1"/>
</dbReference>
<organism evidence="2">
    <name type="scientific">Musca domestica</name>
    <name type="common">House fly</name>
    <dbReference type="NCBI Taxonomy" id="7370"/>
    <lineage>
        <taxon>Eukaryota</taxon>
        <taxon>Metazoa</taxon>
        <taxon>Ecdysozoa</taxon>
        <taxon>Arthropoda</taxon>
        <taxon>Hexapoda</taxon>
        <taxon>Insecta</taxon>
        <taxon>Pterygota</taxon>
        <taxon>Neoptera</taxon>
        <taxon>Endopterygota</taxon>
        <taxon>Diptera</taxon>
        <taxon>Brachycera</taxon>
        <taxon>Muscomorpha</taxon>
        <taxon>Muscoidea</taxon>
        <taxon>Muscidae</taxon>
        <taxon>Musca</taxon>
    </lineage>
</organism>
<dbReference type="GO" id="GO:0030864">
    <property type="term" value="C:cortical actin cytoskeleton"/>
    <property type="evidence" value="ECO:0007669"/>
    <property type="project" value="TreeGrafter"/>
</dbReference>
<name>A0A1I8MJL7_MUSDO</name>
<dbReference type="InterPro" id="IPR011417">
    <property type="entry name" value="ANTH_dom"/>
</dbReference>
<dbReference type="EnsemblMetazoa" id="MDOA005585-RA">
    <property type="protein sequence ID" value="MDOA005585-PA"/>
    <property type="gene ID" value="MDOA005585"/>
</dbReference>
<feature type="domain" description="ENTH" evidence="1">
    <location>
        <begin position="1"/>
        <end position="126"/>
    </location>
</feature>
<dbReference type="VEuPathDB" id="VectorBase:MDOA005585"/>
<dbReference type="GO" id="GO:0032051">
    <property type="term" value="F:clathrin light chain binding"/>
    <property type="evidence" value="ECO:0007669"/>
    <property type="project" value="TreeGrafter"/>
</dbReference>
<dbReference type="eggNOG" id="KOG0980">
    <property type="taxonomic scope" value="Eukaryota"/>
</dbReference>
<dbReference type="GO" id="GO:0035615">
    <property type="term" value="F:clathrin adaptor activity"/>
    <property type="evidence" value="ECO:0007669"/>
    <property type="project" value="TreeGrafter"/>
</dbReference>
<dbReference type="STRING" id="7370.A0A1I8MJL7"/>
<dbReference type="PANTHER" id="PTHR10407">
    <property type="entry name" value="HUNTINGTIN INTERACTING PROTEIN 1"/>
    <property type="match status" value="1"/>
</dbReference>
<dbReference type="KEGG" id="mde:101890823"/>